<name>A0A2N9WW21_9NEIS</name>
<dbReference type="Pfam" id="PF08241">
    <property type="entry name" value="Methyltransf_11"/>
    <property type="match status" value="1"/>
</dbReference>
<evidence type="ECO:0000313" key="2">
    <source>
        <dbReference type="EMBL" id="PIT17725.1"/>
    </source>
</evidence>
<proteinExistence type="predicted"/>
<organism evidence="2 3">
    <name type="scientific">Snodgrassella alvi</name>
    <dbReference type="NCBI Taxonomy" id="1196083"/>
    <lineage>
        <taxon>Bacteria</taxon>
        <taxon>Pseudomonadati</taxon>
        <taxon>Pseudomonadota</taxon>
        <taxon>Betaproteobacteria</taxon>
        <taxon>Neisseriales</taxon>
        <taxon>Neisseriaceae</taxon>
        <taxon>Snodgrassella</taxon>
    </lineage>
</organism>
<dbReference type="InterPro" id="IPR013216">
    <property type="entry name" value="Methyltransf_11"/>
</dbReference>
<dbReference type="InterPro" id="IPR029063">
    <property type="entry name" value="SAM-dependent_MTases_sf"/>
</dbReference>
<feature type="domain" description="Methyltransferase type 11" evidence="1">
    <location>
        <begin position="65"/>
        <end position="120"/>
    </location>
</feature>
<reference evidence="2 3" key="1">
    <citation type="journal article" date="2017" name="MBio">
        <title>Type VI secretion-mediated competition in the bee gut microbiome.</title>
        <authorList>
            <person name="Steele M.I."/>
            <person name="Kwong W.K."/>
            <person name="Powell J.E."/>
            <person name="Whiteley M."/>
            <person name="Moran N.A."/>
        </authorList>
    </citation>
    <scope>NUCLEOTIDE SEQUENCE [LARGE SCALE GENOMIC DNA]</scope>
    <source>
        <strain evidence="2 3">App2-2</strain>
    </source>
</reference>
<gene>
    <name evidence="2" type="ORF">BGI32_01885</name>
</gene>
<dbReference type="AlphaFoldDB" id="A0A2N9WW21"/>
<evidence type="ECO:0000259" key="1">
    <source>
        <dbReference type="Pfam" id="PF08241"/>
    </source>
</evidence>
<comment type="caution">
    <text evidence="2">The sequence shown here is derived from an EMBL/GenBank/DDBJ whole genome shotgun (WGS) entry which is preliminary data.</text>
</comment>
<dbReference type="RefSeq" id="WP_100113116.1">
    <property type="nucleotide sequence ID" value="NZ_MDVB01000011.1"/>
</dbReference>
<evidence type="ECO:0000313" key="3">
    <source>
        <dbReference type="Proteomes" id="UP000231293"/>
    </source>
</evidence>
<sequence>MSYPRLENWLAEHAFGLYLSQLEQQFIRHQLSVLRFGTIMQCGLPRWQFQNVFAAESQYIVQSEQADANVAIVADSTALPWVQPCMDTIIWPHGLDMISSHDAAIAEIARVLVPGGHVILTGLNVQGYWRLFYKRCIHSRPALNLLSASAVVSRMQQYGLYLEEGKFMGYGAPGCFGKNHQAIEYMGNRWWPHLAAVYGLVLVKRTVPLTLTPQNAANLGLNSVTNMALKGMGCN</sequence>
<dbReference type="SUPFAM" id="SSF53335">
    <property type="entry name" value="S-adenosyl-L-methionine-dependent methyltransferases"/>
    <property type="match status" value="1"/>
</dbReference>
<accession>A0A2N9WW21</accession>
<dbReference type="Gene3D" id="3.40.50.150">
    <property type="entry name" value="Vaccinia Virus protein VP39"/>
    <property type="match status" value="1"/>
</dbReference>
<dbReference type="EMBL" id="MDVB01000011">
    <property type="protein sequence ID" value="PIT17725.1"/>
    <property type="molecule type" value="Genomic_DNA"/>
</dbReference>
<dbReference type="Proteomes" id="UP000231293">
    <property type="component" value="Unassembled WGS sequence"/>
</dbReference>
<protein>
    <recommendedName>
        <fullName evidence="1">Methyltransferase type 11 domain-containing protein</fullName>
    </recommendedName>
</protein>
<dbReference type="GO" id="GO:0008757">
    <property type="term" value="F:S-adenosylmethionine-dependent methyltransferase activity"/>
    <property type="evidence" value="ECO:0007669"/>
    <property type="project" value="InterPro"/>
</dbReference>